<accession>A0ABY8CEK6</accession>
<evidence type="ECO:0008006" key="3">
    <source>
        <dbReference type="Google" id="ProtNLM"/>
    </source>
</evidence>
<sequence>MSNEEFHKELRLKKKDAADFLRELADSIEDEEQVNLKGDDWQVYQPYEDIVPFRLVKDDEGLEVDLKLINPEE</sequence>
<evidence type="ECO:0000313" key="1">
    <source>
        <dbReference type="EMBL" id="WEL19637.1"/>
    </source>
</evidence>
<protein>
    <recommendedName>
        <fullName evidence="3">Amphi-Trp domain-containing protein</fullName>
    </recommendedName>
</protein>
<organism evidence="1 2">
    <name type="scientific">Candidatus Nanohalococcus occultus</name>
    <dbReference type="NCBI Taxonomy" id="2978047"/>
    <lineage>
        <taxon>Archaea</taxon>
        <taxon>Candidatus Nanohalarchaeota</taxon>
        <taxon>Candidatus Nanohalarchaeota incertae sedis</taxon>
        <taxon>Candidatus Nanohalococcus</taxon>
    </lineage>
</organism>
<reference evidence="1 2" key="1">
    <citation type="submission" date="2022-09" db="EMBL/GenBank/DDBJ databases">
        <title>Xylan utilization by haloarchaea-nanohaloarchaea associations.</title>
        <authorList>
            <person name="Yakimov M."/>
        </authorList>
    </citation>
    <scope>NUCLEOTIDE SEQUENCE [LARGE SCALE GENOMIC DNA]</scope>
    <source>
        <strain evidence="1 2">SVXNc</strain>
    </source>
</reference>
<dbReference type="NCBIfam" id="TIGR04354">
    <property type="entry name" value="amphi-Trp"/>
    <property type="match status" value="1"/>
</dbReference>
<dbReference type="GeneID" id="90590061"/>
<proteinExistence type="predicted"/>
<dbReference type="InterPro" id="IPR027598">
    <property type="entry name" value="Amphi-Trp_dom"/>
</dbReference>
<evidence type="ECO:0000313" key="2">
    <source>
        <dbReference type="Proteomes" id="UP001218034"/>
    </source>
</evidence>
<gene>
    <name evidence="1" type="ORF">SVXNc_0623</name>
</gene>
<dbReference type="Proteomes" id="UP001218034">
    <property type="component" value="Chromosome"/>
</dbReference>
<dbReference type="RefSeq" id="WP_347721474.1">
    <property type="nucleotide sequence ID" value="NZ_CP104395.1"/>
</dbReference>
<keyword evidence="2" id="KW-1185">Reference proteome</keyword>
<name>A0ABY8CEK6_9ARCH</name>
<dbReference type="EMBL" id="CP104395">
    <property type="protein sequence ID" value="WEL19637.1"/>
    <property type="molecule type" value="Genomic_DNA"/>
</dbReference>